<reference evidence="3 4" key="1">
    <citation type="submission" date="2019-02" db="EMBL/GenBank/DDBJ databases">
        <title>Deep-cultivation of Planctomycetes and their phenomic and genomic characterization uncovers novel biology.</title>
        <authorList>
            <person name="Wiegand S."/>
            <person name="Jogler M."/>
            <person name="Boedeker C."/>
            <person name="Pinto D."/>
            <person name="Vollmers J."/>
            <person name="Rivas-Marin E."/>
            <person name="Kohn T."/>
            <person name="Peeters S.H."/>
            <person name="Heuer A."/>
            <person name="Rast P."/>
            <person name="Oberbeckmann S."/>
            <person name="Bunk B."/>
            <person name="Jeske O."/>
            <person name="Meyerdierks A."/>
            <person name="Storesund J.E."/>
            <person name="Kallscheuer N."/>
            <person name="Luecker S."/>
            <person name="Lage O.M."/>
            <person name="Pohl T."/>
            <person name="Merkel B.J."/>
            <person name="Hornburger P."/>
            <person name="Mueller R.-W."/>
            <person name="Bruemmer F."/>
            <person name="Labrenz M."/>
            <person name="Spormann A.M."/>
            <person name="Op Den Camp H."/>
            <person name="Overmann J."/>
            <person name="Amann R."/>
            <person name="Jetten M.S.M."/>
            <person name="Mascher T."/>
            <person name="Medema M.H."/>
            <person name="Devos D.P."/>
            <person name="Kaster A.-K."/>
            <person name="Ovreas L."/>
            <person name="Rohde M."/>
            <person name="Galperin M.Y."/>
            <person name="Jogler C."/>
        </authorList>
    </citation>
    <scope>NUCLEOTIDE SEQUENCE [LARGE SCALE GENOMIC DNA]</scope>
    <source>
        <strain evidence="3 4">CA54</strain>
    </source>
</reference>
<evidence type="ECO:0000259" key="2">
    <source>
        <dbReference type="Pfam" id="PF13088"/>
    </source>
</evidence>
<name>A0A5C6BJV2_9PLAN</name>
<dbReference type="SUPFAM" id="SSF50939">
    <property type="entry name" value="Sialidases"/>
    <property type="match status" value="1"/>
</dbReference>
<dbReference type="PANTHER" id="PTHR43752">
    <property type="entry name" value="BNR/ASP-BOX REPEAT FAMILY PROTEIN"/>
    <property type="match status" value="1"/>
</dbReference>
<dbReference type="Gene3D" id="2.120.10.10">
    <property type="match status" value="1"/>
</dbReference>
<dbReference type="PANTHER" id="PTHR43752:SF2">
    <property type="entry name" value="BNR_ASP-BOX REPEAT FAMILY PROTEIN"/>
    <property type="match status" value="1"/>
</dbReference>
<protein>
    <recommendedName>
        <fullName evidence="2">Sialidase domain-containing protein</fullName>
    </recommendedName>
</protein>
<proteinExistence type="predicted"/>
<evidence type="ECO:0000313" key="3">
    <source>
        <dbReference type="EMBL" id="TWU12310.1"/>
    </source>
</evidence>
<dbReference type="CDD" id="cd15482">
    <property type="entry name" value="Sialidase_non-viral"/>
    <property type="match status" value="1"/>
</dbReference>
<evidence type="ECO:0000256" key="1">
    <source>
        <dbReference type="SAM" id="SignalP"/>
    </source>
</evidence>
<dbReference type="OrthoDB" id="41724at2"/>
<feature type="domain" description="Sialidase" evidence="2">
    <location>
        <begin position="48"/>
        <end position="329"/>
    </location>
</feature>
<dbReference type="InterPro" id="IPR011040">
    <property type="entry name" value="Sialidase"/>
</dbReference>
<comment type="caution">
    <text evidence="3">The sequence shown here is derived from an EMBL/GenBank/DDBJ whole genome shotgun (WGS) entry which is preliminary data.</text>
</comment>
<feature type="signal peptide" evidence="1">
    <location>
        <begin position="1"/>
        <end position="19"/>
    </location>
</feature>
<accession>A0A5C6BJV2</accession>
<dbReference type="Pfam" id="PF13088">
    <property type="entry name" value="BNR_2"/>
    <property type="match status" value="1"/>
</dbReference>
<dbReference type="RefSeq" id="WP_146369803.1">
    <property type="nucleotide sequence ID" value="NZ_SJPP01000001.1"/>
</dbReference>
<dbReference type="AlphaFoldDB" id="A0A5C6BJV2"/>
<dbReference type="EMBL" id="SJPP01000001">
    <property type="protein sequence ID" value="TWU12310.1"/>
    <property type="molecule type" value="Genomic_DNA"/>
</dbReference>
<dbReference type="InterPro" id="IPR036278">
    <property type="entry name" value="Sialidase_sf"/>
</dbReference>
<sequence precursor="true">MRQLFICLIMACSTSFATASELKITKVYGPDLPNKYKHPVSITELDNGDLFVAYYGGDGEYAADTAVYGGRLPKGSSTWTKPVVLANTPHRTDGNGVVWQAPDGDVYLFYVVRFGDTWSSSRIKYKISHDGAKTWTDSRLLTLEEGMMVQGRPFALSNGDYMLPAYCERGDDREIVGPESTSMFFRFNPKTKTWTESERIKSPNGNIQPAGAELKKDYVVAYCRRGGGYGPDEKGFIVRSESHDGGQTWSEGRNSEFPNPNAAMDFLKLQSGNLLMVYNDSPNSRIPLSVALSTDMDKSYPYRNVIMGASHVDLGYPYAIQTRDGKIHVIFTERRTQIYHAVFDEDWVMKK</sequence>
<organism evidence="3 4">
    <name type="scientific">Symmachiella macrocystis</name>
    <dbReference type="NCBI Taxonomy" id="2527985"/>
    <lineage>
        <taxon>Bacteria</taxon>
        <taxon>Pseudomonadati</taxon>
        <taxon>Planctomycetota</taxon>
        <taxon>Planctomycetia</taxon>
        <taxon>Planctomycetales</taxon>
        <taxon>Planctomycetaceae</taxon>
        <taxon>Symmachiella</taxon>
    </lineage>
</organism>
<keyword evidence="1" id="KW-0732">Signal</keyword>
<keyword evidence="4" id="KW-1185">Reference proteome</keyword>
<dbReference type="Proteomes" id="UP000320735">
    <property type="component" value="Unassembled WGS sequence"/>
</dbReference>
<evidence type="ECO:0000313" key="4">
    <source>
        <dbReference type="Proteomes" id="UP000320735"/>
    </source>
</evidence>
<feature type="chain" id="PRO_5023132498" description="Sialidase domain-containing protein" evidence="1">
    <location>
        <begin position="20"/>
        <end position="351"/>
    </location>
</feature>
<gene>
    <name evidence="3" type="ORF">CA54_11330</name>
</gene>